<dbReference type="EMBL" id="BAAANF010000016">
    <property type="protein sequence ID" value="GAA1692645.1"/>
    <property type="molecule type" value="Genomic_DNA"/>
</dbReference>
<comment type="caution">
    <text evidence="2">The sequence shown here is derived from an EMBL/GenBank/DDBJ whole genome shotgun (WGS) entry which is preliminary data.</text>
</comment>
<dbReference type="SUPFAM" id="SSF46785">
    <property type="entry name" value="Winged helix' DNA-binding domain"/>
    <property type="match status" value="1"/>
</dbReference>
<dbReference type="PRINTS" id="PR00778">
    <property type="entry name" value="HTHARSR"/>
</dbReference>
<keyword evidence="3" id="KW-1185">Reference proteome</keyword>
<dbReference type="CDD" id="cd00090">
    <property type="entry name" value="HTH_ARSR"/>
    <property type="match status" value="1"/>
</dbReference>
<dbReference type="Pfam" id="PF12840">
    <property type="entry name" value="HTH_20"/>
    <property type="match status" value="1"/>
</dbReference>
<organism evidence="2 3">
    <name type="scientific">Kribbella yunnanensis</name>
    <dbReference type="NCBI Taxonomy" id="190194"/>
    <lineage>
        <taxon>Bacteria</taxon>
        <taxon>Bacillati</taxon>
        <taxon>Actinomycetota</taxon>
        <taxon>Actinomycetes</taxon>
        <taxon>Propionibacteriales</taxon>
        <taxon>Kribbellaceae</taxon>
        <taxon>Kribbella</taxon>
    </lineage>
</organism>
<dbReference type="PANTHER" id="PTHR38600">
    <property type="entry name" value="TRANSCRIPTIONAL REGULATORY PROTEIN"/>
    <property type="match status" value="1"/>
</dbReference>
<dbReference type="Gene3D" id="1.10.10.10">
    <property type="entry name" value="Winged helix-like DNA-binding domain superfamily/Winged helix DNA-binding domain"/>
    <property type="match status" value="1"/>
</dbReference>
<accession>A0ABN2HSU5</accession>
<protein>
    <submittedName>
        <fullName evidence="2">Metalloregulator ArsR/SmtB family transcription factor</fullName>
    </submittedName>
</protein>
<evidence type="ECO:0000313" key="3">
    <source>
        <dbReference type="Proteomes" id="UP001500280"/>
    </source>
</evidence>
<dbReference type="SMART" id="SM00418">
    <property type="entry name" value="HTH_ARSR"/>
    <property type="match status" value="1"/>
</dbReference>
<evidence type="ECO:0000313" key="2">
    <source>
        <dbReference type="EMBL" id="GAA1692645.1"/>
    </source>
</evidence>
<dbReference type="InterPro" id="IPR001845">
    <property type="entry name" value="HTH_ArsR_DNA-bd_dom"/>
</dbReference>
<dbReference type="InterPro" id="IPR011991">
    <property type="entry name" value="ArsR-like_HTH"/>
</dbReference>
<reference evidence="2 3" key="1">
    <citation type="journal article" date="2019" name="Int. J. Syst. Evol. Microbiol.">
        <title>The Global Catalogue of Microorganisms (GCM) 10K type strain sequencing project: providing services to taxonomists for standard genome sequencing and annotation.</title>
        <authorList>
            <consortium name="The Broad Institute Genomics Platform"/>
            <consortium name="The Broad Institute Genome Sequencing Center for Infectious Disease"/>
            <person name="Wu L."/>
            <person name="Ma J."/>
        </authorList>
    </citation>
    <scope>NUCLEOTIDE SEQUENCE [LARGE SCALE GENOMIC DNA]</scope>
    <source>
        <strain evidence="2 3">JCM 14307</strain>
    </source>
</reference>
<dbReference type="InterPro" id="IPR036388">
    <property type="entry name" value="WH-like_DNA-bd_sf"/>
</dbReference>
<feature type="domain" description="HTH arsR-type" evidence="1">
    <location>
        <begin position="14"/>
        <end position="108"/>
    </location>
</feature>
<dbReference type="NCBIfam" id="NF033788">
    <property type="entry name" value="HTH_metalloreg"/>
    <property type="match status" value="1"/>
</dbReference>
<sequence length="121" mass="13536">MTFTTAPMIVKDMPNQSGVDAIGRVFHALADPSRRAVVERLVRGPAAVKELAEPLAMSLPAVMQHLKVLEDAGVIVSEKVGRVRSCRIEPQTLRDAERWLSGQRTEWERQLDQLDDYLKGN</sequence>
<gene>
    <name evidence="2" type="ORF">GCM10009745_42620</name>
</gene>
<name>A0ABN2HSU5_9ACTN</name>
<dbReference type="InterPro" id="IPR036390">
    <property type="entry name" value="WH_DNA-bd_sf"/>
</dbReference>
<dbReference type="Proteomes" id="UP001500280">
    <property type="component" value="Unassembled WGS sequence"/>
</dbReference>
<evidence type="ECO:0000259" key="1">
    <source>
        <dbReference type="PROSITE" id="PS50987"/>
    </source>
</evidence>
<proteinExistence type="predicted"/>
<dbReference type="PANTHER" id="PTHR38600:SF2">
    <property type="entry name" value="SLL0088 PROTEIN"/>
    <property type="match status" value="1"/>
</dbReference>
<dbReference type="PROSITE" id="PS50987">
    <property type="entry name" value="HTH_ARSR_2"/>
    <property type="match status" value="1"/>
</dbReference>